<feature type="region of interest" description="Disordered" evidence="1">
    <location>
        <begin position="126"/>
        <end position="214"/>
    </location>
</feature>
<feature type="region of interest" description="Disordered" evidence="1">
    <location>
        <begin position="1"/>
        <end position="31"/>
    </location>
</feature>
<dbReference type="AlphaFoldDB" id="A0AAV7RLQ7"/>
<proteinExistence type="predicted"/>
<feature type="compositionally biased region" description="Polar residues" evidence="1">
    <location>
        <begin position="167"/>
        <end position="184"/>
    </location>
</feature>
<organism evidence="2 3">
    <name type="scientific">Pleurodeles waltl</name>
    <name type="common">Iberian ribbed newt</name>
    <dbReference type="NCBI Taxonomy" id="8319"/>
    <lineage>
        <taxon>Eukaryota</taxon>
        <taxon>Metazoa</taxon>
        <taxon>Chordata</taxon>
        <taxon>Craniata</taxon>
        <taxon>Vertebrata</taxon>
        <taxon>Euteleostomi</taxon>
        <taxon>Amphibia</taxon>
        <taxon>Batrachia</taxon>
        <taxon>Caudata</taxon>
        <taxon>Salamandroidea</taxon>
        <taxon>Salamandridae</taxon>
        <taxon>Pleurodelinae</taxon>
        <taxon>Pleurodeles</taxon>
    </lineage>
</organism>
<feature type="compositionally biased region" description="Polar residues" evidence="1">
    <location>
        <begin position="145"/>
        <end position="156"/>
    </location>
</feature>
<sequence>MPLTRRSPESAGPNPRFRSPHHRSPHSLVDSGLVGKPASLQFWGRVPSRTISASPGVHLVYLRASPSPTRGRARSPCPGLLQLSEAQSLGAPQPLAVVGAFPRPHVGRAYRCSCPLRGPFSLLGRGSSGQTCSGPPAAHPAVRSGSATAHVSTQDPGSGRGMGRQLLPSSAQLAQHGPTSQGRFGSSAAPKTTPPGYHLSPDTDRPGDGTLLPG</sequence>
<evidence type="ECO:0000313" key="2">
    <source>
        <dbReference type="EMBL" id="KAJ1152089.1"/>
    </source>
</evidence>
<reference evidence="2" key="1">
    <citation type="journal article" date="2022" name="bioRxiv">
        <title>Sequencing and chromosome-scale assembly of the giantPleurodeles waltlgenome.</title>
        <authorList>
            <person name="Brown T."/>
            <person name="Elewa A."/>
            <person name="Iarovenko S."/>
            <person name="Subramanian E."/>
            <person name="Araus A.J."/>
            <person name="Petzold A."/>
            <person name="Susuki M."/>
            <person name="Suzuki K.-i.T."/>
            <person name="Hayashi T."/>
            <person name="Toyoda A."/>
            <person name="Oliveira C."/>
            <person name="Osipova E."/>
            <person name="Leigh N.D."/>
            <person name="Simon A."/>
            <person name="Yun M.H."/>
        </authorList>
    </citation>
    <scope>NUCLEOTIDE SEQUENCE</scope>
    <source>
        <strain evidence="2">20211129_DDA</strain>
        <tissue evidence="2">Liver</tissue>
    </source>
</reference>
<keyword evidence="3" id="KW-1185">Reference proteome</keyword>
<name>A0AAV7RLQ7_PLEWA</name>
<dbReference type="EMBL" id="JANPWB010000009">
    <property type="protein sequence ID" value="KAJ1152089.1"/>
    <property type="molecule type" value="Genomic_DNA"/>
</dbReference>
<accession>A0AAV7RLQ7</accession>
<protein>
    <submittedName>
        <fullName evidence="2">Uncharacterized protein</fullName>
    </submittedName>
</protein>
<gene>
    <name evidence="2" type="ORF">NDU88_004866</name>
</gene>
<dbReference type="Proteomes" id="UP001066276">
    <property type="component" value="Chromosome 5"/>
</dbReference>
<comment type="caution">
    <text evidence="2">The sequence shown here is derived from an EMBL/GenBank/DDBJ whole genome shotgun (WGS) entry which is preliminary data.</text>
</comment>
<evidence type="ECO:0000313" key="3">
    <source>
        <dbReference type="Proteomes" id="UP001066276"/>
    </source>
</evidence>
<evidence type="ECO:0000256" key="1">
    <source>
        <dbReference type="SAM" id="MobiDB-lite"/>
    </source>
</evidence>